<dbReference type="PANTHER" id="PTHR47447:SF17">
    <property type="entry name" value="OS12G0638900 PROTEIN"/>
    <property type="match status" value="1"/>
</dbReference>
<feature type="region of interest" description="Disordered" evidence="6">
    <location>
        <begin position="99"/>
        <end position="145"/>
    </location>
</feature>
<comment type="subunit">
    <text evidence="4">Binds to mitochondrial small subunit 15S rRNA.</text>
</comment>
<proteinExistence type="inferred from homology"/>
<dbReference type="PROSITE" id="PS51375">
    <property type="entry name" value="PPR"/>
    <property type="match status" value="1"/>
</dbReference>
<dbReference type="RefSeq" id="XP_035324944.1">
    <property type="nucleotide sequence ID" value="XM_035462014.1"/>
</dbReference>
<feature type="compositionally biased region" description="Polar residues" evidence="6">
    <location>
        <begin position="62"/>
        <end position="76"/>
    </location>
</feature>
<organism evidence="7 8">
    <name type="scientific">Geosmithia morbida</name>
    <dbReference type="NCBI Taxonomy" id="1094350"/>
    <lineage>
        <taxon>Eukaryota</taxon>
        <taxon>Fungi</taxon>
        <taxon>Dikarya</taxon>
        <taxon>Ascomycota</taxon>
        <taxon>Pezizomycotina</taxon>
        <taxon>Sordariomycetes</taxon>
        <taxon>Hypocreomycetidae</taxon>
        <taxon>Hypocreales</taxon>
        <taxon>Bionectriaceae</taxon>
        <taxon>Geosmithia</taxon>
    </lineage>
</organism>
<dbReference type="GeneID" id="55966258"/>
<comment type="caution">
    <text evidence="7">The sequence shown here is derived from an EMBL/GenBank/DDBJ whole genome shotgun (WGS) entry which is preliminary data.</text>
</comment>
<dbReference type="Pfam" id="PF13041">
    <property type="entry name" value="PPR_2"/>
    <property type="match status" value="1"/>
</dbReference>
<dbReference type="Gene3D" id="1.25.40.10">
    <property type="entry name" value="Tetratricopeptide repeat domain"/>
    <property type="match status" value="2"/>
</dbReference>
<keyword evidence="8" id="KW-1185">Reference proteome</keyword>
<evidence type="ECO:0000256" key="6">
    <source>
        <dbReference type="SAM" id="MobiDB-lite"/>
    </source>
</evidence>
<dbReference type="OrthoDB" id="185373at2759"/>
<comment type="similarity">
    <text evidence="1">Belongs to the CCM1 family.</text>
</comment>
<dbReference type="AlphaFoldDB" id="A0A9P4Z2L6"/>
<evidence type="ECO:0000256" key="2">
    <source>
        <dbReference type="ARBA" id="ARBA00022737"/>
    </source>
</evidence>
<comment type="function">
    <text evidence="3">Regulates mitochondrial small subunit maturation by controlling 15S rRNA 5'-end processing. Localizes to the 5' precursor of the 15S rRNA in a position that is subsequently occupied by mS47 in the mature yeast mtSSU. Uses structure and sequence-specific RNA recognition, binding to a single-stranded region of the precursor and specifically recognizing bases -6 to -1. The exchange of Ccm1 for mS47 is coupled to the irreversible removal of precursor rRNA that is accompanied by conformational changes of the mitoribosomal proteins uS5m and mS26. These conformational changes signal completion of 5'-end rRNA processing through protection of the mature 5'-end of the 15S rRNA and stabilization of mS47. The removal of the 5' precursor together with the dissociation of Ccm1 may be catalyzed by the 5'-3' exoribonuclease Pet127. Involved in the specific removal of group I introns in mitochondrial encoded transcripts.</text>
</comment>
<gene>
    <name evidence="7" type="ORF">GMORB2_0028</name>
</gene>
<name>A0A9P4Z2L6_9HYPO</name>
<feature type="region of interest" description="Disordered" evidence="6">
    <location>
        <begin position="559"/>
        <end position="578"/>
    </location>
</feature>
<protein>
    <submittedName>
        <fullName evidence="7">PPR repeat</fullName>
    </submittedName>
</protein>
<evidence type="ECO:0000256" key="1">
    <source>
        <dbReference type="ARBA" id="ARBA00006192"/>
    </source>
</evidence>
<dbReference type="NCBIfam" id="TIGR00756">
    <property type="entry name" value="PPR"/>
    <property type="match status" value="1"/>
</dbReference>
<evidence type="ECO:0000256" key="5">
    <source>
        <dbReference type="PROSITE-ProRule" id="PRU00708"/>
    </source>
</evidence>
<keyword evidence="2" id="KW-0677">Repeat</keyword>
<sequence length="836" mass="92612">MRASFVCRSCHRRLQSAPARPAGLPLNRTGGLAQLVAGHRSIATTATPGDHNNTRAPPFSLRNGSDVSPPTSQSAEEQPADLAQLAAGSQVMKALTQGAAIRGPRQPGMPRANAKASRRSKTSPKPADEDTSDSRSKPSVKKKEAEAFRARVEAQRKARYFQWGKIRHLYPESELREVKKVFNSWKSLIAQLELNRSLDDKPWIEDGKWLYSLKTSREMRGAWEKLSVEERQTVWQRVMISTLDRHPQAAARVLGATLDPLPPGYAISDVLNLIAKGMKKNRKESGLQDRVFAVLLRILNDLPPGHIPFYQRTWGLFAQSLTADQAARIHEVLKQSNAMLHPNTSLQFARKLAGGATAIKHKGAALEIMTELADGGMDLNQPQPASVITSLLHVEASRQPPAEGVEDFSPTRALQTFMEKGFLPNVVTFTAYMDSLSQRREVAEVVRLAQLFTSSGLKLDTKAYATIFRGTKHSFNAEHARDVLGMSRGTKVPMVDVLNNALHAIFSFSEVEMREKNMTPSEELKPFLPMLQIYAKKFDMAPLQSLIPDSLPLLLMRQSQSETPSDEAAGADGNRGDWSTGRTILPVVDDFAATTGPERLQPNSTTLSTMLRAYIRSLWRPYDLMSLYAYFKSRLTEREHPESGDKNYAAQIVRDQRSLIHDTLILAMMQQPGLTRPALDIFGDMLKDNLGGNAASDGEGDDVSEAVTATPPAIPPAIHPVPTIFTFCVLINGLMRRGETDLAEQVIQIMKENGIDTNVVTWNTQIKWYAIMQNVPRTVGALQGLEAAGFKPDGYTFAGFGKLRDQKRALQMMEKIIDLNKQKVDSRGPADGSEYW</sequence>
<reference evidence="7" key="1">
    <citation type="submission" date="2020-03" db="EMBL/GenBank/DDBJ databases">
        <title>Site-based positive gene gene selection in Geosmithia morbida across the United States reveals a broad range of putative effectors and factors for local host and environmental adapation.</title>
        <authorList>
            <person name="Onufrak A."/>
            <person name="Murdoch R.W."/>
            <person name="Gazis R."/>
            <person name="Huff M."/>
            <person name="Staton M."/>
            <person name="Klingeman W."/>
            <person name="Hadziabdic D."/>
        </authorList>
    </citation>
    <scope>NUCLEOTIDE SEQUENCE</scope>
    <source>
        <strain evidence="7">1262</strain>
    </source>
</reference>
<evidence type="ECO:0000313" key="8">
    <source>
        <dbReference type="Proteomes" id="UP000749293"/>
    </source>
</evidence>
<dbReference type="InterPro" id="IPR002885">
    <property type="entry name" value="PPR_rpt"/>
</dbReference>
<dbReference type="PANTHER" id="PTHR47447">
    <property type="entry name" value="OS03G0856100 PROTEIN"/>
    <property type="match status" value="1"/>
</dbReference>
<feature type="compositionally biased region" description="Polar residues" evidence="6">
    <location>
        <begin position="43"/>
        <end position="55"/>
    </location>
</feature>
<feature type="region of interest" description="Disordered" evidence="6">
    <location>
        <begin position="43"/>
        <end position="79"/>
    </location>
</feature>
<feature type="repeat" description="PPR" evidence="5">
    <location>
        <begin position="723"/>
        <end position="757"/>
    </location>
</feature>
<evidence type="ECO:0000256" key="3">
    <source>
        <dbReference type="ARBA" id="ARBA00044493"/>
    </source>
</evidence>
<dbReference type="InterPro" id="IPR011990">
    <property type="entry name" value="TPR-like_helical_dom_sf"/>
</dbReference>
<evidence type="ECO:0000313" key="7">
    <source>
        <dbReference type="EMBL" id="KAF4126292.1"/>
    </source>
</evidence>
<evidence type="ECO:0000256" key="4">
    <source>
        <dbReference type="ARBA" id="ARBA00044511"/>
    </source>
</evidence>
<dbReference type="Proteomes" id="UP000749293">
    <property type="component" value="Unassembled WGS sequence"/>
</dbReference>
<accession>A0A9P4Z2L6</accession>
<dbReference type="EMBL" id="JAANYQ010000001">
    <property type="protein sequence ID" value="KAF4126292.1"/>
    <property type="molecule type" value="Genomic_DNA"/>
</dbReference>
<feature type="compositionally biased region" description="Basic and acidic residues" evidence="6">
    <location>
        <begin position="126"/>
        <end position="145"/>
    </location>
</feature>